<dbReference type="EMBL" id="JABFAC010000009">
    <property type="protein sequence ID" value="MBA0623565.1"/>
    <property type="molecule type" value="Genomic_DNA"/>
</dbReference>
<protein>
    <submittedName>
        <fullName evidence="1">Uncharacterized protein</fullName>
    </submittedName>
</protein>
<sequence>MHLICNSLALVVFFNDVSFRSTFHLALVSIGLHVNINNDENDTGERSSRRKFFVNLPHVRRLSLSYFLRAQPKEQISVERSNNFWEDDHYELAVWPPERLTVKPASLEGERELMKELLRFRQASVYTEVIYLGP</sequence>
<name>A0A7J8SCB1_GOSDV</name>
<reference evidence="1 2" key="1">
    <citation type="journal article" date="2019" name="Genome Biol. Evol.">
        <title>Insights into the evolution of the New World diploid cottons (Gossypium, subgenus Houzingenia) based on genome sequencing.</title>
        <authorList>
            <person name="Grover C.E."/>
            <person name="Arick M.A. 2nd"/>
            <person name="Thrash A."/>
            <person name="Conover J.L."/>
            <person name="Sanders W.S."/>
            <person name="Peterson D.G."/>
            <person name="Frelichowski J.E."/>
            <person name="Scheffler J.A."/>
            <person name="Scheffler B.E."/>
            <person name="Wendel J.F."/>
        </authorList>
    </citation>
    <scope>NUCLEOTIDE SEQUENCE [LARGE SCALE GENOMIC DNA]</scope>
    <source>
        <strain evidence="1">27</strain>
        <tissue evidence="1">Leaf</tissue>
    </source>
</reference>
<accession>A0A7J8SCB1</accession>
<comment type="caution">
    <text evidence="1">The sequence shown here is derived from an EMBL/GenBank/DDBJ whole genome shotgun (WGS) entry which is preliminary data.</text>
</comment>
<keyword evidence="2" id="KW-1185">Reference proteome</keyword>
<evidence type="ECO:0000313" key="2">
    <source>
        <dbReference type="Proteomes" id="UP000593561"/>
    </source>
</evidence>
<dbReference type="AlphaFoldDB" id="A0A7J8SCB1"/>
<evidence type="ECO:0000313" key="1">
    <source>
        <dbReference type="EMBL" id="MBA0623565.1"/>
    </source>
</evidence>
<dbReference type="Proteomes" id="UP000593561">
    <property type="component" value="Unassembled WGS sequence"/>
</dbReference>
<organism evidence="1 2">
    <name type="scientific">Gossypium davidsonii</name>
    <name type="common">Davidson's cotton</name>
    <name type="synonym">Gossypium klotzschianum subsp. davidsonii</name>
    <dbReference type="NCBI Taxonomy" id="34287"/>
    <lineage>
        <taxon>Eukaryota</taxon>
        <taxon>Viridiplantae</taxon>
        <taxon>Streptophyta</taxon>
        <taxon>Embryophyta</taxon>
        <taxon>Tracheophyta</taxon>
        <taxon>Spermatophyta</taxon>
        <taxon>Magnoliopsida</taxon>
        <taxon>eudicotyledons</taxon>
        <taxon>Gunneridae</taxon>
        <taxon>Pentapetalae</taxon>
        <taxon>rosids</taxon>
        <taxon>malvids</taxon>
        <taxon>Malvales</taxon>
        <taxon>Malvaceae</taxon>
        <taxon>Malvoideae</taxon>
        <taxon>Gossypium</taxon>
    </lineage>
</organism>
<gene>
    <name evidence="1" type="ORF">Godav_009022</name>
</gene>
<proteinExistence type="predicted"/>